<dbReference type="GO" id="GO:0070971">
    <property type="term" value="C:endoplasmic reticulum exit site"/>
    <property type="evidence" value="ECO:0007669"/>
    <property type="project" value="TreeGrafter"/>
</dbReference>
<dbReference type="Gene3D" id="2.30.30.380">
    <property type="entry name" value="Zn-finger domain of Sec23/24"/>
    <property type="match status" value="1"/>
</dbReference>
<comment type="caution">
    <text evidence="16">The sequence shown here is derived from an EMBL/GenBank/DDBJ whole genome shotgun (WGS) entry which is preliminary data.</text>
</comment>
<dbReference type="Pfam" id="PF04810">
    <property type="entry name" value="zf-Sec23_Sec24"/>
    <property type="match status" value="1"/>
</dbReference>
<dbReference type="Gene3D" id="3.40.20.10">
    <property type="entry name" value="Severin"/>
    <property type="match status" value="1"/>
</dbReference>
<feature type="domain" description="Sec23/Sec24 trunk" evidence="13">
    <location>
        <begin position="399"/>
        <end position="647"/>
    </location>
</feature>
<dbReference type="SUPFAM" id="SSF82754">
    <property type="entry name" value="C-terminal, gelsolin-like domain of Sec23/24"/>
    <property type="match status" value="1"/>
</dbReference>
<dbReference type="InterPro" id="IPR006900">
    <property type="entry name" value="Sec23/24_helical_dom"/>
</dbReference>
<evidence type="ECO:0000259" key="14">
    <source>
        <dbReference type="Pfam" id="PF04815"/>
    </source>
</evidence>
<dbReference type="Pfam" id="PF00626">
    <property type="entry name" value="Gelsolin"/>
    <property type="match status" value="1"/>
</dbReference>
<feature type="compositionally biased region" description="Polar residues" evidence="10">
    <location>
        <begin position="43"/>
        <end position="54"/>
    </location>
</feature>
<dbReference type="SUPFAM" id="SSF81811">
    <property type="entry name" value="Helical domain of Sec23/24"/>
    <property type="match status" value="1"/>
</dbReference>
<evidence type="ECO:0000259" key="11">
    <source>
        <dbReference type="Pfam" id="PF00626"/>
    </source>
</evidence>
<evidence type="ECO:0000256" key="10">
    <source>
        <dbReference type="SAM" id="MobiDB-lite"/>
    </source>
</evidence>
<evidence type="ECO:0000259" key="12">
    <source>
        <dbReference type="Pfam" id="PF04810"/>
    </source>
</evidence>
<keyword evidence="6" id="KW-0931">ER-Golgi transport</keyword>
<evidence type="ECO:0000256" key="7">
    <source>
        <dbReference type="ARBA" id="ARBA00022927"/>
    </source>
</evidence>
<dbReference type="InterPro" id="IPR006896">
    <property type="entry name" value="Sec23/24_trunk_dom"/>
</dbReference>
<evidence type="ECO:0000259" key="15">
    <source>
        <dbReference type="Pfam" id="PF08033"/>
    </source>
</evidence>
<sequence length="1044" mass="113328">MGDFSIASPYSSLTNTPRDENAPRKKAPVFRHPVAPSPGGYLQTGSSYSQNPPNLHSAPASAGIQNNGDPGSYFPHQPTPPGADMQHQQQHPYQRPAQAGSGQLSAQMGQMNLDGGSAGLAPGARKKKNRHAYHEIEQPAPAFAPPNGGPGAPSPYGNIAGPGAGAPYTSQKLPSPGGQYGPGGQFAPPASQFQQQMAPAPVQPGMTPGASIVGAPTSASQGRVDPEQIPSIPRSRDYPAKYYLENIYPTMEQHLPPPAAVPFVAFDQGNCSPKYARLTMNNIPASQDALTSTGLPLGLILQPLAPLQEGEQPIPVIDFGNEGPPRCRRCRAYINPFMTFRSGGSKFVCNMCTHPNDVTSSYFAPTDPSGIRVDRAERQELMLGTVEFTVPREYWSKEPVPIRWLFLIDVSAEASSRGFLEGICEGILNALYPEDTKDGEAPTNSPRLPPGARVGIVTFDREVQFYNLSPRLEQAQMIIMPDVADPFVPISEGLFVEPEPSKGLITNLLRQIPQMFAKVPRPDPALLPTLEAALAALTPTGGKIVCSVSAIPLSGPGRLFQREMKQTADVELEKKMFTTEYPEWKKCATKMTEAGVGVDFFMAAPSGGYLDLGTIGHVSGTTGGEIFYYPNFHSPRDLLRLSKEIQHTLTRDTGYQALMKVRCSNGLQISAYHGNFVQHTFGADLEIGVIDQDKALGVTFTYDGKLDPKLDAHFQSALLYTTASGERRVRCSNFVASVSEGAVEAMKLVDQDAVIGIMAKEASSRVVERPLKDIRAALTERTIDILAGYRKNFSGSHPPGQLVLPENLKELSMYVLGLVKSRAFKGGNEPSDRRVHDVRMLRSMGPAELSLYLYPRIIAIHNLDPADGFADENGRLRMPMALRASFGQIEEGGAYLVDDGQTCLLWLHAQVSPNLLEDLFGQGYANLQDLNPYMSALPVLETHLNAQVRNVLQYMEITRGSKGLTIQLARQGLDGAEFEFARLLYEDRNGEAQSYVDWLVHLHRNIQTELSGQRKKDDGAGGPGTDIAGSVSSTFQGLKTSYWG</sequence>
<dbReference type="Pfam" id="PF04811">
    <property type="entry name" value="Sec23_trunk"/>
    <property type="match status" value="1"/>
</dbReference>
<dbReference type="GO" id="GO:0000139">
    <property type="term" value="C:Golgi membrane"/>
    <property type="evidence" value="ECO:0007669"/>
    <property type="project" value="UniProtKB-SubCell"/>
</dbReference>
<keyword evidence="8" id="KW-0968">Cytoplasmic vesicle</keyword>
<dbReference type="InterPro" id="IPR050550">
    <property type="entry name" value="SEC23_SEC24_subfamily"/>
</dbReference>
<feature type="region of interest" description="Disordered" evidence="10">
    <location>
        <begin position="1"/>
        <end position="178"/>
    </location>
</feature>
<dbReference type="InterPro" id="IPR007123">
    <property type="entry name" value="Gelsolin-like_dom"/>
</dbReference>
<dbReference type="Pfam" id="PF04815">
    <property type="entry name" value="Sec23_helical"/>
    <property type="match status" value="1"/>
</dbReference>
<protein>
    <submittedName>
        <fullName evidence="16">Beta-sandwich domain of Sec23/24</fullName>
    </submittedName>
</protein>
<dbReference type="Pfam" id="PF08033">
    <property type="entry name" value="Sec23_BS"/>
    <property type="match status" value="1"/>
</dbReference>
<dbReference type="GO" id="GO:0006886">
    <property type="term" value="P:intracellular protein transport"/>
    <property type="evidence" value="ECO:0007669"/>
    <property type="project" value="InterPro"/>
</dbReference>
<dbReference type="SUPFAM" id="SSF53300">
    <property type="entry name" value="vWA-like"/>
    <property type="match status" value="1"/>
</dbReference>
<dbReference type="InterPro" id="IPR012990">
    <property type="entry name" value="Beta-sandwich_Sec23_24"/>
</dbReference>
<keyword evidence="5" id="KW-0813">Transport</keyword>
<feature type="domain" description="Gelsolin-like" evidence="11">
    <location>
        <begin position="878"/>
        <end position="948"/>
    </location>
</feature>
<dbReference type="InterPro" id="IPR029006">
    <property type="entry name" value="ADF-H/Gelsolin-like_dom_sf"/>
</dbReference>
<dbReference type="Proteomes" id="UP000799439">
    <property type="component" value="Unassembled WGS sequence"/>
</dbReference>
<dbReference type="OrthoDB" id="49016at2759"/>
<gene>
    <name evidence="16" type="ORF">K461DRAFT_227909</name>
</gene>
<dbReference type="InterPro" id="IPR036180">
    <property type="entry name" value="Gelsolin-like_dom_sf"/>
</dbReference>
<feature type="domain" description="Zinc finger Sec23/Sec24-type" evidence="12">
    <location>
        <begin position="324"/>
        <end position="362"/>
    </location>
</feature>
<dbReference type="EMBL" id="ML996088">
    <property type="protein sequence ID" value="KAF2151175.1"/>
    <property type="molecule type" value="Genomic_DNA"/>
</dbReference>
<evidence type="ECO:0000256" key="1">
    <source>
        <dbReference type="ARBA" id="ARBA00004255"/>
    </source>
</evidence>
<evidence type="ECO:0000313" key="17">
    <source>
        <dbReference type="Proteomes" id="UP000799439"/>
    </source>
</evidence>
<dbReference type="SUPFAM" id="SSF81995">
    <property type="entry name" value="beta-sandwich domain of Sec23/24"/>
    <property type="match status" value="1"/>
</dbReference>
<evidence type="ECO:0000256" key="6">
    <source>
        <dbReference type="ARBA" id="ARBA00022892"/>
    </source>
</evidence>
<dbReference type="GO" id="GO:0090110">
    <property type="term" value="P:COPII-coated vesicle cargo loading"/>
    <property type="evidence" value="ECO:0007669"/>
    <property type="project" value="TreeGrafter"/>
</dbReference>
<evidence type="ECO:0000256" key="9">
    <source>
        <dbReference type="ARBA" id="ARBA00025471"/>
    </source>
</evidence>
<evidence type="ECO:0000256" key="5">
    <source>
        <dbReference type="ARBA" id="ARBA00022448"/>
    </source>
</evidence>
<organism evidence="16 17">
    <name type="scientific">Myriangium duriaei CBS 260.36</name>
    <dbReference type="NCBI Taxonomy" id="1168546"/>
    <lineage>
        <taxon>Eukaryota</taxon>
        <taxon>Fungi</taxon>
        <taxon>Dikarya</taxon>
        <taxon>Ascomycota</taxon>
        <taxon>Pezizomycotina</taxon>
        <taxon>Dothideomycetes</taxon>
        <taxon>Dothideomycetidae</taxon>
        <taxon>Myriangiales</taxon>
        <taxon>Myriangiaceae</taxon>
        <taxon>Myriangium</taxon>
    </lineage>
</organism>
<feature type="domain" description="Sec23/Sec24 helical" evidence="14">
    <location>
        <begin position="750"/>
        <end position="850"/>
    </location>
</feature>
<comment type="function">
    <text evidence="9">Component of the coat protein complex II (COPII) which promotes the formation of transport vesicles from the endoplasmic reticulum (ER). The coat has two main functions, the physical deformation of the endoplasmic reticulum membrane into vesicles and the selection of cargo molecules.</text>
</comment>
<dbReference type="GO" id="GO:0005789">
    <property type="term" value="C:endoplasmic reticulum membrane"/>
    <property type="evidence" value="ECO:0007669"/>
    <property type="project" value="UniProtKB-SubCell"/>
</dbReference>
<dbReference type="Gene3D" id="3.40.50.410">
    <property type="entry name" value="von Willebrand factor, type A domain"/>
    <property type="match status" value="1"/>
</dbReference>
<name>A0A9P4IZ70_9PEZI</name>
<dbReference type="SUPFAM" id="SSF82919">
    <property type="entry name" value="Zn-finger domain of Sec23/24"/>
    <property type="match status" value="1"/>
</dbReference>
<proteinExistence type="inferred from homology"/>
<reference evidence="16" key="1">
    <citation type="journal article" date="2020" name="Stud. Mycol.">
        <title>101 Dothideomycetes genomes: a test case for predicting lifestyles and emergence of pathogens.</title>
        <authorList>
            <person name="Haridas S."/>
            <person name="Albert R."/>
            <person name="Binder M."/>
            <person name="Bloem J."/>
            <person name="Labutti K."/>
            <person name="Salamov A."/>
            <person name="Andreopoulos B."/>
            <person name="Baker S."/>
            <person name="Barry K."/>
            <person name="Bills G."/>
            <person name="Bluhm B."/>
            <person name="Cannon C."/>
            <person name="Castanera R."/>
            <person name="Culley D."/>
            <person name="Daum C."/>
            <person name="Ezra D."/>
            <person name="Gonzalez J."/>
            <person name="Henrissat B."/>
            <person name="Kuo A."/>
            <person name="Liang C."/>
            <person name="Lipzen A."/>
            <person name="Lutzoni F."/>
            <person name="Magnuson J."/>
            <person name="Mondo S."/>
            <person name="Nolan M."/>
            <person name="Ohm R."/>
            <person name="Pangilinan J."/>
            <person name="Park H.-J."/>
            <person name="Ramirez L."/>
            <person name="Alfaro M."/>
            <person name="Sun H."/>
            <person name="Tritt A."/>
            <person name="Yoshinaga Y."/>
            <person name="Zwiers L.-H."/>
            <person name="Turgeon B."/>
            <person name="Goodwin S."/>
            <person name="Spatafora J."/>
            <person name="Crous P."/>
            <person name="Grigoriev I."/>
        </authorList>
    </citation>
    <scope>NUCLEOTIDE SEQUENCE</scope>
    <source>
        <strain evidence="16">CBS 260.36</strain>
    </source>
</reference>
<evidence type="ECO:0000313" key="16">
    <source>
        <dbReference type="EMBL" id="KAF2151175.1"/>
    </source>
</evidence>
<accession>A0A9P4IZ70</accession>
<keyword evidence="17" id="KW-1185">Reference proteome</keyword>
<feature type="region of interest" description="Disordered" evidence="10">
    <location>
        <begin position="1010"/>
        <end position="1031"/>
    </location>
</feature>
<comment type="subcellular location">
    <subcellularLocation>
        <location evidence="2">Cytoplasmic vesicle</location>
        <location evidence="2">COPII-coated vesicle membrane</location>
        <topology evidence="2">Peripheral membrane protein</topology>
        <orientation evidence="2">Cytoplasmic side</orientation>
    </subcellularLocation>
    <subcellularLocation>
        <location evidence="3">Endoplasmic reticulum membrane</location>
        <topology evidence="3">Peripheral membrane protein</topology>
        <orientation evidence="3">Cytoplasmic side</orientation>
    </subcellularLocation>
    <subcellularLocation>
        <location evidence="1">Golgi apparatus membrane</location>
        <topology evidence="1">Peripheral membrane protein</topology>
        <orientation evidence="1">Cytoplasmic side</orientation>
    </subcellularLocation>
</comment>
<comment type="similarity">
    <text evidence="4">Belongs to the SEC23/SEC24 family. SEC24 subfamily.</text>
</comment>
<feature type="compositionally biased region" description="Polar residues" evidence="10">
    <location>
        <begin position="100"/>
        <end position="110"/>
    </location>
</feature>
<evidence type="ECO:0000256" key="8">
    <source>
        <dbReference type="ARBA" id="ARBA00023329"/>
    </source>
</evidence>
<dbReference type="InterPro" id="IPR036465">
    <property type="entry name" value="vWFA_dom_sf"/>
</dbReference>
<dbReference type="InterPro" id="IPR006895">
    <property type="entry name" value="Znf_Sec23_Sec24"/>
</dbReference>
<keyword evidence="7" id="KW-0653">Protein transport</keyword>
<dbReference type="Gene3D" id="1.20.120.730">
    <property type="entry name" value="Sec23/Sec24 helical domain"/>
    <property type="match status" value="1"/>
</dbReference>
<dbReference type="InterPro" id="IPR036175">
    <property type="entry name" value="Sec23/24_helical_dom_sf"/>
</dbReference>
<dbReference type="GO" id="GO:0008270">
    <property type="term" value="F:zinc ion binding"/>
    <property type="evidence" value="ECO:0007669"/>
    <property type="project" value="InterPro"/>
</dbReference>
<dbReference type="Gene3D" id="2.60.40.1670">
    <property type="entry name" value="beta-sandwich domain of Sec23/24"/>
    <property type="match status" value="1"/>
</dbReference>
<evidence type="ECO:0000259" key="13">
    <source>
        <dbReference type="Pfam" id="PF04811"/>
    </source>
</evidence>
<dbReference type="GO" id="GO:0030127">
    <property type="term" value="C:COPII vesicle coat"/>
    <property type="evidence" value="ECO:0007669"/>
    <property type="project" value="InterPro"/>
</dbReference>
<feature type="domain" description="Sec23/Sec24 beta-sandwich" evidence="15">
    <location>
        <begin position="654"/>
        <end position="738"/>
    </location>
</feature>
<dbReference type="AlphaFoldDB" id="A0A9P4IZ70"/>
<dbReference type="InterPro" id="IPR036174">
    <property type="entry name" value="Znf_Sec23_Sec24_sf"/>
</dbReference>
<evidence type="ECO:0000256" key="4">
    <source>
        <dbReference type="ARBA" id="ARBA00008334"/>
    </source>
</evidence>
<dbReference type="PANTHER" id="PTHR13803:SF4">
    <property type="entry name" value="SECRETORY 24CD, ISOFORM C"/>
    <property type="match status" value="1"/>
</dbReference>
<evidence type="ECO:0000256" key="2">
    <source>
        <dbReference type="ARBA" id="ARBA00004299"/>
    </source>
</evidence>
<dbReference type="PANTHER" id="PTHR13803">
    <property type="entry name" value="SEC24-RELATED PROTEIN"/>
    <property type="match status" value="1"/>
</dbReference>
<evidence type="ECO:0000256" key="3">
    <source>
        <dbReference type="ARBA" id="ARBA00004397"/>
    </source>
</evidence>
<dbReference type="GO" id="GO:0000149">
    <property type="term" value="F:SNARE binding"/>
    <property type="evidence" value="ECO:0007669"/>
    <property type="project" value="TreeGrafter"/>
</dbReference>